<evidence type="ECO:0000313" key="3">
    <source>
        <dbReference type="Proteomes" id="UP000564378"/>
    </source>
</evidence>
<dbReference type="Gene3D" id="3.40.50.150">
    <property type="entry name" value="Vaccinia Virus protein VP39"/>
    <property type="match status" value="1"/>
</dbReference>
<keyword evidence="1" id="KW-0620">Polyamine biosynthesis</keyword>
<proteinExistence type="predicted"/>
<dbReference type="AlphaFoldDB" id="A0A842HZF9"/>
<dbReference type="GO" id="GO:0006596">
    <property type="term" value="P:polyamine biosynthetic process"/>
    <property type="evidence" value="ECO:0007669"/>
    <property type="project" value="UniProtKB-KW"/>
</dbReference>
<organism evidence="2 3">
    <name type="scientific">Parasphingopyxis marina</name>
    <dbReference type="NCBI Taxonomy" id="2761622"/>
    <lineage>
        <taxon>Bacteria</taxon>
        <taxon>Pseudomonadati</taxon>
        <taxon>Pseudomonadota</taxon>
        <taxon>Alphaproteobacteria</taxon>
        <taxon>Sphingomonadales</taxon>
        <taxon>Sphingomonadaceae</taxon>
        <taxon>Parasphingopyxis</taxon>
    </lineage>
</organism>
<evidence type="ECO:0000256" key="1">
    <source>
        <dbReference type="ARBA" id="ARBA00023115"/>
    </source>
</evidence>
<evidence type="ECO:0008006" key="4">
    <source>
        <dbReference type="Google" id="ProtNLM"/>
    </source>
</evidence>
<comment type="caution">
    <text evidence="2">The sequence shown here is derived from an EMBL/GenBank/DDBJ whole genome shotgun (WGS) entry which is preliminary data.</text>
</comment>
<dbReference type="Proteomes" id="UP000564378">
    <property type="component" value="Unassembled WGS sequence"/>
</dbReference>
<dbReference type="InterPro" id="IPR029063">
    <property type="entry name" value="SAM-dependent_MTases_sf"/>
</dbReference>
<keyword evidence="3" id="KW-1185">Reference proteome</keyword>
<accession>A0A842HZF9</accession>
<dbReference type="SUPFAM" id="SSF53335">
    <property type="entry name" value="S-adenosyl-L-methionine-dependent methyltransferases"/>
    <property type="match status" value="1"/>
</dbReference>
<dbReference type="PANTHER" id="PTHR43317:SF3">
    <property type="entry name" value="BLR2883 PROTEIN"/>
    <property type="match status" value="1"/>
</dbReference>
<dbReference type="EMBL" id="JACJVJ010000001">
    <property type="protein sequence ID" value="MBC2777320.1"/>
    <property type="molecule type" value="Genomic_DNA"/>
</dbReference>
<name>A0A842HZF9_9SPHN</name>
<sequence>MLPRVELDRLALPDGGTLRLIQRGDEFSIMLDTNELMNSRLSASEEALATMSIERRGGVEAPHLLIGGLGMGFTLRAALGALGPEARLTVAELIPQVVEWARGPMASLFGACLDDPRVTIEIADVGNLIHFPLSRYDAILLDVDNGPDGLTREANDELYGLGGLRAAYDALNPGGILAVWSVASDPGFARRLRRANFAVDEVRVRAHAGRRGAHHVIWFAKKPG</sequence>
<reference evidence="2 3" key="1">
    <citation type="submission" date="2020-08" db="EMBL/GenBank/DDBJ databases">
        <title>Draft genome sequence of Parasphingopyxis sp. GrpM-11.</title>
        <authorList>
            <person name="Oh J."/>
            <person name="Roh D.-H."/>
        </authorList>
    </citation>
    <scope>NUCLEOTIDE SEQUENCE [LARGE SCALE GENOMIC DNA]</scope>
    <source>
        <strain evidence="2 3">GrpM-11</strain>
    </source>
</reference>
<gene>
    <name evidence="2" type="ORF">H6P80_06775</name>
</gene>
<evidence type="ECO:0000313" key="2">
    <source>
        <dbReference type="EMBL" id="MBC2777320.1"/>
    </source>
</evidence>
<protein>
    <recommendedName>
        <fullName evidence="4">Spermidine synthase</fullName>
    </recommendedName>
</protein>
<dbReference type="PANTHER" id="PTHR43317">
    <property type="entry name" value="THERMOSPERMINE SYNTHASE ACAULIS5"/>
    <property type="match status" value="1"/>
</dbReference>
<dbReference type="RefSeq" id="WP_185800539.1">
    <property type="nucleotide sequence ID" value="NZ_JACJVJ010000001.1"/>
</dbReference>